<evidence type="ECO:0000313" key="4">
    <source>
        <dbReference type="EMBL" id="MDT0583067.1"/>
    </source>
</evidence>
<feature type="region of interest" description="Disordered" evidence="1">
    <location>
        <begin position="91"/>
        <end position="119"/>
    </location>
</feature>
<gene>
    <name evidence="4" type="ORF">RM544_11005</name>
</gene>
<evidence type="ECO:0000256" key="1">
    <source>
        <dbReference type="SAM" id="MobiDB-lite"/>
    </source>
</evidence>
<evidence type="ECO:0000313" key="5">
    <source>
        <dbReference type="Proteomes" id="UP001249020"/>
    </source>
</evidence>
<accession>A0AAW8R1N2</accession>
<dbReference type="PROSITE" id="PS51724">
    <property type="entry name" value="SPOR"/>
    <property type="match status" value="1"/>
</dbReference>
<dbReference type="SUPFAM" id="SSF110997">
    <property type="entry name" value="Sporulation related repeat"/>
    <property type="match status" value="1"/>
</dbReference>
<keyword evidence="5" id="KW-1185">Reference proteome</keyword>
<dbReference type="Proteomes" id="UP001249020">
    <property type="component" value="Unassembled WGS sequence"/>
</dbReference>
<feature type="domain" description="SPOR" evidence="3">
    <location>
        <begin position="152"/>
        <end position="231"/>
    </location>
</feature>
<dbReference type="InterPro" id="IPR052521">
    <property type="entry name" value="Cell_div_SPOR-domain"/>
</dbReference>
<keyword evidence="2" id="KW-0472">Membrane</keyword>
<dbReference type="Gene3D" id="3.30.70.1070">
    <property type="entry name" value="Sporulation related repeat"/>
    <property type="match status" value="1"/>
</dbReference>
<protein>
    <submittedName>
        <fullName evidence="4">SPOR domain-containing protein</fullName>
    </submittedName>
</protein>
<dbReference type="AlphaFoldDB" id="A0AAW8R1N2"/>
<comment type="caution">
    <text evidence="4">The sequence shown here is derived from an EMBL/GenBank/DDBJ whole genome shotgun (WGS) entry which is preliminary data.</text>
</comment>
<keyword evidence="2" id="KW-0812">Transmembrane</keyword>
<reference evidence="4 5" key="1">
    <citation type="submission" date="2023-09" db="EMBL/GenBank/DDBJ databases">
        <authorList>
            <person name="Rey-Velasco X."/>
        </authorList>
    </citation>
    <scope>NUCLEOTIDE SEQUENCE [LARGE SCALE GENOMIC DNA]</scope>
    <source>
        <strain evidence="4 5">W409</strain>
    </source>
</reference>
<dbReference type="PANTHER" id="PTHR38687">
    <property type="entry name" value="CELL DIVISION PROTEIN DEDD-RELATED"/>
    <property type="match status" value="1"/>
</dbReference>
<organism evidence="4 5">
    <name type="scientific">Brumicola blandensis</name>
    <dbReference type="NCBI Taxonomy" id="3075611"/>
    <lineage>
        <taxon>Bacteria</taxon>
        <taxon>Pseudomonadati</taxon>
        <taxon>Pseudomonadota</taxon>
        <taxon>Gammaproteobacteria</taxon>
        <taxon>Alteromonadales</taxon>
        <taxon>Alteromonadaceae</taxon>
        <taxon>Brumicola</taxon>
    </lineage>
</organism>
<dbReference type="RefSeq" id="WP_311361843.1">
    <property type="nucleotide sequence ID" value="NZ_JAVRIE010000004.1"/>
</dbReference>
<dbReference type="PANTHER" id="PTHR38687:SF2">
    <property type="entry name" value="CELL DIVISION PROTEIN FTSN"/>
    <property type="match status" value="1"/>
</dbReference>
<dbReference type="EMBL" id="JAVRIE010000004">
    <property type="protein sequence ID" value="MDT0583067.1"/>
    <property type="molecule type" value="Genomic_DNA"/>
</dbReference>
<feature type="transmembrane region" description="Helical" evidence="2">
    <location>
        <begin position="59"/>
        <end position="80"/>
    </location>
</feature>
<dbReference type="InterPro" id="IPR007730">
    <property type="entry name" value="SPOR-like_dom"/>
</dbReference>
<evidence type="ECO:0000256" key="2">
    <source>
        <dbReference type="SAM" id="Phobius"/>
    </source>
</evidence>
<evidence type="ECO:0000259" key="3">
    <source>
        <dbReference type="PROSITE" id="PS51724"/>
    </source>
</evidence>
<keyword evidence="2" id="KW-1133">Transmembrane helix</keyword>
<dbReference type="GO" id="GO:0042834">
    <property type="term" value="F:peptidoglycan binding"/>
    <property type="evidence" value="ECO:0007669"/>
    <property type="project" value="InterPro"/>
</dbReference>
<dbReference type="Pfam" id="PF05036">
    <property type="entry name" value="SPOR"/>
    <property type="match status" value="1"/>
</dbReference>
<name>A0AAW8R1N2_9ALTE</name>
<proteinExistence type="predicted"/>
<sequence length="235" mass="26711">MNKICEINAFFSAEFCIVCNPTKAIKRYNKNNMAQKDYVARSQKKRKPPVRKKAKHNVAWFKVVLAIAVVAAFVAGLWTLKDMDVDDSEATDTVVESADATTSEKDTSPNTYTNPNTDLDEKEILPEMGEEEWEFIEGLPEYAVEVEVGEMPGADKRYFLQCGSFREKSRAEELKAKIAFQGYESQVRRTVGENGVWYKVVISPLESKRMANSISNKLKKRAGVRNCQYRELKSD</sequence>
<feature type="compositionally biased region" description="Polar residues" evidence="1">
    <location>
        <begin position="108"/>
        <end position="117"/>
    </location>
</feature>
<dbReference type="InterPro" id="IPR036680">
    <property type="entry name" value="SPOR-like_sf"/>
</dbReference>